<dbReference type="Pfam" id="PF21307">
    <property type="entry name" value="Glyco_hydro_95_C"/>
    <property type="match status" value="1"/>
</dbReference>
<dbReference type="AlphaFoldDB" id="A0A5B2VJ05"/>
<dbReference type="InterPro" id="IPR054363">
    <property type="entry name" value="GH95_cat"/>
</dbReference>
<evidence type="ECO:0000259" key="4">
    <source>
        <dbReference type="Pfam" id="PF22124"/>
    </source>
</evidence>
<dbReference type="FunFam" id="1.50.10.10:FF:000028">
    <property type="entry name" value="Alpha-L-fucosidase 2"/>
    <property type="match status" value="1"/>
</dbReference>
<dbReference type="InterPro" id="IPR008928">
    <property type="entry name" value="6-hairpin_glycosidase_sf"/>
</dbReference>
<feature type="domain" description="Glycosyl hydrolase family 95 catalytic" evidence="4">
    <location>
        <begin position="291"/>
        <end position="698"/>
    </location>
</feature>
<gene>
    <name evidence="5" type="ORF">F0L74_22175</name>
</gene>
<dbReference type="InterPro" id="IPR016518">
    <property type="entry name" value="Alpha-L-fucosidase"/>
</dbReference>
<dbReference type="Proteomes" id="UP000324611">
    <property type="component" value="Unassembled WGS sequence"/>
</dbReference>
<proteinExistence type="predicted"/>
<feature type="signal peptide" evidence="1">
    <location>
        <begin position="1"/>
        <end position="23"/>
    </location>
</feature>
<dbReference type="RefSeq" id="WP_149840104.1">
    <property type="nucleotide sequence ID" value="NZ_VUOC01000004.1"/>
</dbReference>
<dbReference type="GO" id="GO:0004560">
    <property type="term" value="F:alpha-L-fucosidase activity"/>
    <property type="evidence" value="ECO:0007669"/>
    <property type="project" value="InterPro"/>
</dbReference>
<feature type="domain" description="Alpha fucosidase A-like C-terminal" evidence="3">
    <location>
        <begin position="700"/>
        <end position="764"/>
    </location>
</feature>
<evidence type="ECO:0000256" key="1">
    <source>
        <dbReference type="SAM" id="SignalP"/>
    </source>
</evidence>
<dbReference type="InterPro" id="IPR027414">
    <property type="entry name" value="GH95_N_dom"/>
</dbReference>
<dbReference type="SUPFAM" id="SSF48208">
    <property type="entry name" value="Six-hairpin glycosidases"/>
    <property type="match status" value="1"/>
</dbReference>
<evidence type="ECO:0000259" key="2">
    <source>
        <dbReference type="Pfam" id="PF14498"/>
    </source>
</evidence>
<dbReference type="InterPro" id="IPR012341">
    <property type="entry name" value="6hp_glycosidase-like_sf"/>
</dbReference>
<keyword evidence="1" id="KW-0732">Signal</keyword>
<sequence length="823" mass="90831">MMSLKNSIAVCLLLALGAIPVAAQQNNLKLWYNKPAGKVWEAALPVGNGRLGAMVYGNTEREIIQLNESTVWSGSPNRNDNPDARAALPEIRRLIFDNKFKEASQLAGQTVQTKKANGMKYQTVGELYLDFPGHENVSGYYRELNLQTAVTKTTYAVNGISFTREVLASVPAQAIVVRLTASKPGSISFTASLHSEHKSTITAKGNDELQLSGISSDKEGVPGKVKFQSLVKIKATGGKITPTGETISVNNANAVTLYISIATNFVNYADISADETKRAAAYLQQAMGKDYPQLLKEHISAYQRYFNRVQLDLGTTDSIKNPTDVRLHDFAHANDPQLVTLYFQFGRYLLIAASQPGGQPATLQGLWNNKMDPPWGSKYTININTEMNYWPAEETNLPEMAQPLVQMVKDLSVTGQETARVMYGAGGWVTHHNTDLWRITGPVDPIFYAIWPMGGAWLSRHLWEKYLYNGDKQYLQTVYPALKGAAQFYLDYMVPEPTHQWLVVVPSISPENSPKAHPGVSITAGATMDNQLVFDLFTNTIHAAEALNMDKDFIAKVTAARKRLPPMQVGQYGQLQEWLQDLDNPQDKHRHVSHLFGLYPASQVSPYRTPELFDAARTTLVQRGDISTGWSMGWKVNLWARLLDGNHAWQLIKNQLTPAGLNKGENSGGGTYDNLFDAHPPFQIDGNFGCTAGITEMLLQSHDGTVNLLPALPDDWQQGHVSGLRARGGFEIQEMVWEKGQLVKLSIRSTLGGNLRLRVPNVLTGKGLSQVLSSNNPNPFFRTDATAPTIVSDKVKLPAPGLKETVLYDVATQPGKTYTFTRG</sequence>
<name>A0A5B2VJ05_9BACT</name>
<dbReference type="Gene3D" id="1.50.10.10">
    <property type="match status" value="1"/>
</dbReference>
<protein>
    <submittedName>
        <fullName evidence="5">Glycoside hydrolase family 95 protein</fullName>
    </submittedName>
</protein>
<evidence type="ECO:0000313" key="5">
    <source>
        <dbReference type="EMBL" id="KAA2238925.1"/>
    </source>
</evidence>
<dbReference type="EMBL" id="VUOC01000004">
    <property type="protein sequence ID" value="KAA2238925.1"/>
    <property type="molecule type" value="Genomic_DNA"/>
</dbReference>
<reference evidence="5 6" key="2">
    <citation type="submission" date="2019-09" db="EMBL/GenBank/DDBJ databases">
        <authorList>
            <person name="Jin C."/>
        </authorList>
    </citation>
    <scope>NUCLEOTIDE SEQUENCE [LARGE SCALE GENOMIC DNA]</scope>
    <source>
        <strain evidence="5 6">BN140078</strain>
    </source>
</reference>
<keyword evidence="6" id="KW-1185">Reference proteome</keyword>
<reference evidence="5 6" key="1">
    <citation type="submission" date="2019-09" db="EMBL/GenBank/DDBJ databases">
        <title>Chitinophaga ginsengihumi sp. nov., isolated from soil of ginseng rhizosphere.</title>
        <authorList>
            <person name="Lee J."/>
        </authorList>
    </citation>
    <scope>NUCLEOTIDE SEQUENCE [LARGE SCALE GENOMIC DNA]</scope>
    <source>
        <strain evidence="5 6">BN140078</strain>
    </source>
</reference>
<evidence type="ECO:0000259" key="3">
    <source>
        <dbReference type="Pfam" id="PF21307"/>
    </source>
</evidence>
<organism evidence="5 6">
    <name type="scientific">Chitinophaga agrisoli</name>
    <dbReference type="NCBI Taxonomy" id="2607653"/>
    <lineage>
        <taxon>Bacteria</taxon>
        <taxon>Pseudomonadati</taxon>
        <taxon>Bacteroidota</taxon>
        <taxon>Chitinophagia</taxon>
        <taxon>Chitinophagales</taxon>
        <taxon>Chitinophagaceae</taxon>
        <taxon>Chitinophaga</taxon>
    </lineage>
</organism>
<comment type="caution">
    <text evidence="5">The sequence shown here is derived from an EMBL/GenBank/DDBJ whole genome shotgun (WGS) entry which is preliminary data.</text>
</comment>
<feature type="domain" description="Glycosyl hydrolase family 95 N-terminal" evidence="2">
    <location>
        <begin position="30"/>
        <end position="267"/>
    </location>
</feature>
<evidence type="ECO:0000313" key="6">
    <source>
        <dbReference type="Proteomes" id="UP000324611"/>
    </source>
</evidence>
<feature type="chain" id="PRO_5023097726" evidence="1">
    <location>
        <begin position="24"/>
        <end position="823"/>
    </location>
</feature>
<dbReference type="PANTHER" id="PTHR31084:SF0">
    <property type="entry name" value="ALPHA-L-FUCOSIDASE 2"/>
    <property type="match status" value="1"/>
</dbReference>
<keyword evidence="5" id="KW-0378">Hydrolase</keyword>
<dbReference type="GO" id="GO:0005975">
    <property type="term" value="P:carbohydrate metabolic process"/>
    <property type="evidence" value="ECO:0007669"/>
    <property type="project" value="InterPro"/>
</dbReference>
<accession>A0A5B2VJ05</accession>
<dbReference type="PIRSF" id="PIRSF007663">
    <property type="entry name" value="UCP007663"/>
    <property type="match status" value="1"/>
</dbReference>
<dbReference type="Pfam" id="PF22124">
    <property type="entry name" value="Glyco_hydro_95_cat"/>
    <property type="match status" value="1"/>
</dbReference>
<dbReference type="PANTHER" id="PTHR31084">
    <property type="entry name" value="ALPHA-L-FUCOSIDASE 2"/>
    <property type="match status" value="1"/>
</dbReference>
<dbReference type="InterPro" id="IPR049053">
    <property type="entry name" value="AFCA-like_C"/>
</dbReference>
<dbReference type="Pfam" id="PF14498">
    <property type="entry name" value="Glyco_hyd_65N_2"/>
    <property type="match status" value="1"/>
</dbReference>